<sequence length="49" mass="5636">MKESSRVGWHFLFYLYLSGTSSCTTDGLCMEPTIPCGPFPRIIWSCRFL</sequence>
<evidence type="ECO:0000313" key="1">
    <source>
        <dbReference type="EMBL" id="KAI9380688.1"/>
    </source>
</evidence>
<protein>
    <submittedName>
        <fullName evidence="1">Uncharacterized protein</fullName>
    </submittedName>
</protein>
<reference evidence="1 2" key="1">
    <citation type="journal article" date="2006" name="Science">
        <title>The genome of black cottonwood, Populus trichocarpa (Torr. &amp; Gray).</title>
        <authorList>
            <person name="Tuskan G.A."/>
            <person name="Difazio S."/>
            <person name="Jansson S."/>
            <person name="Bohlmann J."/>
            <person name="Grigoriev I."/>
            <person name="Hellsten U."/>
            <person name="Putnam N."/>
            <person name="Ralph S."/>
            <person name="Rombauts S."/>
            <person name="Salamov A."/>
            <person name="Schein J."/>
            <person name="Sterck L."/>
            <person name="Aerts A."/>
            <person name="Bhalerao R.R."/>
            <person name="Bhalerao R.P."/>
            <person name="Blaudez D."/>
            <person name="Boerjan W."/>
            <person name="Brun A."/>
            <person name="Brunner A."/>
            <person name="Busov V."/>
            <person name="Campbell M."/>
            <person name="Carlson J."/>
            <person name="Chalot M."/>
            <person name="Chapman J."/>
            <person name="Chen G.L."/>
            <person name="Cooper D."/>
            <person name="Coutinho P.M."/>
            <person name="Couturier J."/>
            <person name="Covert S."/>
            <person name="Cronk Q."/>
            <person name="Cunningham R."/>
            <person name="Davis J."/>
            <person name="Degroeve S."/>
            <person name="Dejardin A."/>
            <person name="Depamphilis C."/>
            <person name="Detter J."/>
            <person name="Dirks B."/>
            <person name="Dubchak I."/>
            <person name="Duplessis S."/>
            <person name="Ehlting J."/>
            <person name="Ellis B."/>
            <person name="Gendler K."/>
            <person name="Goodstein D."/>
            <person name="Gribskov M."/>
            <person name="Grimwood J."/>
            <person name="Groover A."/>
            <person name="Gunter L."/>
            <person name="Hamberger B."/>
            <person name="Heinze B."/>
            <person name="Helariutta Y."/>
            <person name="Henrissat B."/>
            <person name="Holligan D."/>
            <person name="Holt R."/>
            <person name="Huang W."/>
            <person name="Islam-Faridi N."/>
            <person name="Jones S."/>
            <person name="Jones-Rhoades M."/>
            <person name="Jorgensen R."/>
            <person name="Joshi C."/>
            <person name="Kangasjarvi J."/>
            <person name="Karlsson J."/>
            <person name="Kelleher C."/>
            <person name="Kirkpatrick R."/>
            <person name="Kirst M."/>
            <person name="Kohler A."/>
            <person name="Kalluri U."/>
            <person name="Larimer F."/>
            <person name="Leebens-Mack J."/>
            <person name="Leple J.C."/>
            <person name="Locascio P."/>
            <person name="Lou Y."/>
            <person name="Lucas S."/>
            <person name="Martin F."/>
            <person name="Montanini B."/>
            <person name="Napoli C."/>
            <person name="Nelson D.R."/>
            <person name="Nelson C."/>
            <person name="Nieminen K."/>
            <person name="Nilsson O."/>
            <person name="Pereda V."/>
            <person name="Peter G."/>
            <person name="Philippe R."/>
            <person name="Pilate G."/>
            <person name="Poliakov A."/>
            <person name="Razumovskaya J."/>
            <person name="Richardson P."/>
            <person name="Rinaldi C."/>
            <person name="Ritland K."/>
            <person name="Rouze P."/>
            <person name="Ryaboy D."/>
            <person name="Schmutz J."/>
            <person name="Schrader J."/>
            <person name="Segerman B."/>
            <person name="Shin H."/>
            <person name="Siddiqui A."/>
            <person name="Sterky F."/>
            <person name="Terry A."/>
            <person name="Tsai C.J."/>
            <person name="Uberbacher E."/>
            <person name="Unneberg P."/>
            <person name="Vahala J."/>
            <person name="Wall K."/>
            <person name="Wessler S."/>
            <person name="Yang G."/>
            <person name="Yin T."/>
            <person name="Douglas C."/>
            <person name="Marra M."/>
            <person name="Sandberg G."/>
            <person name="Van de Peer Y."/>
            <person name="Rokhsar D."/>
        </authorList>
    </citation>
    <scope>NUCLEOTIDE SEQUENCE [LARGE SCALE GENOMIC DNA]</scope>
    <source>
        <strain evidence="2">cv. Nisqually</strain>
    </source>
</reference>
<evidence type="ECO:0000313" key="2">
    <source>
        <dbReference type="Proteomes" id="UP000006729"/>
    </source>
</evidence>
<comment type="caution">
    <text evidence="1">The sequence shown here is derived from an EMBL/GenBank/DDBJ whole genome shotgun (WGS) entry which is preliminary data.</text>
</comment>
<proteinExistence type="predicted"/>
<gene>
    <name evidence="1" type="ORF">POPTR_016G138750v4</name>
</gene>
<dbReference type="EMBL" id="CM009305">
    <property type="protein sequence ID" value="KAI9380688.1"/>
    <property type="molecule type" value="Genomic_DNA"/>
</dbReference>
<name>A0ACC0RUJ7_POPTR</name>
<accession>A0ACC0RUJ7</accession>
<organism evidence="1 2">
    <name type="scientific">Populus trichocarpa</name>
    <name type="common">Western balsam poplar</name>
    <name type="synonym">Populus balsamifera subsp. trichocarpa</name>
    <dbReference type="NCBI Taxonomy" id="3694"/>
    <lineage>
        <taxon>Eukaryota</taxon>
        <taxon>Viridiplantae</taxon>
        <taxon>Streptophyta</taxon>
        <taxon>Embryophyta</taxon>
        <taxon>Tracheophyta</taxon>
        <taxon>Spermatophyta</taxon>
        <taxon>Magnoliopsida</taxon>
        <taxon>eudicotyledons</taxon>
        <taxon>Gunneridae</taxon>
        <taxon>Pentapetalae</taxon>
        <taxon>rosids</taxon>
        <taxon>fabids</taxon>
        <taxon>Malpighiales</taxon>
        <taxon>Salicaceae</taxon>
        <taxon>Saliceae</taxon>
        <taxon>Populus</taxon>
    </lineage>
</organism>
<dbReference type="Proteomes" id="UP000006729">
    <property type="component" value="Chromosome 16"/>
</dbReference>
<keyword evidence="2" id="KW-1185">Reference proteome</keyword>